<dbReference type="GeneID" id="9834648"/>
<dbReference type="InterPro" id="IPR018253">
    <property type="entry name" value="DnaJ_domain_CS"/>
</dbReference>
<dbReference type="Proteomes" id="UP000009170">
    <property type="component" value="Unassembled WGS sequence"/>
</dbReference>
<dbReference type="AlphaFoldDB" id="Q01FM0"/>
<feature type="region of interest" description="Disordered" evidence="6">
    <location>
        <begin position="51"/>
        <end position="103"/>
    </location>
</feature>
<dbReference type="KEGG" id="ota:OT_ostta01g05710"/>
<evidence type="ECO:0000256" key="2">
    <source>
        <dbReference type="ARBA" id="ARBA00022692"/>
    </source>
</evidence>
<feature type="compositionally biased region" description="Basic residues" evidence="6">
    <location>
        <begin position="245"/>
        <end position="255"/>
    </location>
</feature>
<dbReference type="InterPro" id="IPR015399">
    <property type="entry name" value="DUF1977_DnaJ-like"/>
</dbReference>
<name>Q01FM0_OSTTA</name>
<dbReference type="PROSITE" id="PS50076">
    <property type="entry name" value="DNAJ_2"/>
    <property type="match status" value="1"/>
</dbReference>
<evidence type="ECO:0000313" key="9">
    <source>
        <dbReference type="Proteomes" id="UP000009170"/>
    </source>
</evidence>
<proteinExistence type="predicted"/>
<dbReference type="STRING" id="70448.Q01FM0"/>
<keyword evidence="2" id="KW-0812">Transmembrane</keyword>
<dbReference type="Gene3D" id="1.10.287.110">
    <property type="entry name" value="DnaJ domain"/>
    <property type="match status" value="1"/>
</dbReference>
<dbReference type="InterPro" id="IPR051100">
    <property type="entry name" value="DnaJ_subfamily_B/C"/>
</dbReference>
<dbReference type="PRINTS" id="PR00625">
    <property type="entry name" value="JDOMAIN"/>
</dbReference>
<dbReference type="CDD" id="cd06257">
    <property type="entry name" value="DnaJ"/>
    <property type="match status" value="1"/>
</dbReference>
<keyword evidence="3" id="KW-0256">Endoplasmic reticulum</keyword>
<protein>
    <recommendedName>
        <fullName evidence="7">J domain-containing protein</fullName>
    </recommendedName>
</protein>
<feature type="domain" description="J" evidence="7">
    <location>
        <begin position="116"/>
        <end position="180"/>
    </location>
</feature>
<dbReference type="Pfam" id="PF00226">
    <property type="entry name" value="DnaJ"/>
    <property type="match status" value="1"/>
</dbReference>
<sequence length="389" mass="43354">MDAHEADRCCDVAENALETARSRHDLDKAERFADKALRIDPKCARARKIKSRCASRSKRGFDAGTSSERTETRTETTTGRTSKEAEAQTRGGAAASGKGTPEQERLIAGIKRAGNDYYKVLGLEKGSGEVEVKKAYKKMALKLHPDKCRAAGAEDAFKLVNKAFACLSDPQKRAAFDRYGSDEPSAGGFGGAGVRRRPGGAQGFDFDADIDPAEIFNMFFNGGMGGFGGPGFRVHTFGGNPFGAQHRHHQHRRQHPGAAGGGPGVRVDDGATIIRNILHLLPLLLPLLMWLLTPAEDDFSMIRSSDFPHLVKSERMNIPFYVNKQKFEQKYPVGDQRKSVHRRIENDIIMRHRRQCDYERQSWTSKRPSCEYLRTLQAEYPSYNVYSAW</sequence>
<evidence type="ECO:0000313" key="8">
    <source>
        <dbReference type="EMBL" id="CAL50474.1"/>
    </source>
</evidence>
<comment type="subcellular location">
    <subcellularLocation>
        <location evidence="1">Endoplasmic reticulum membrane</location>
        <topology evidence="1">Single-pass membrane protein</topology>
    </subcellularLocation>
</comment>
<dbReference type="FunCoup" id="Q01FM0">
    <property type="interactions" value="1702"/>
</dbReference>
<dbReference type="PROSITE" id="PS00636">
    <property type="entry name" value="DNAJ_1"/>
    <property type="match status" value="1"/>
</dbReference>
<feature type="region of interest" description="Disordered" evidence="6">
    <location>
        <begin position="244"/>
        <end position="264"/>
    </location>
</feature>
<keyword evidence="5" id="KW-0472">Membrane</keyword>
<dbReference type="RefSeq" id="XP_003074623.1">
    <property type="nucleotide sequence ID" value="XM_003074576.1"/>
</dbReference>
<organism evidence="8 9">
    <name type="scientific">Ostreococcus tauri</name>
    <name type="common">Marine green alga</name>
    <dbReference type="NCBI Taxonomy" id="70448"/>
    <lineage>
        <taxon>Eukaryota</taxon>
        <taxon>Viridiplantae</taxon>
        <taxon>Chlorophyta</taxon>
        <taxon>Mamiellophyceae</taxon>
        <taxon>Mamiellales</taxon>
        <taxon>Bathycoccaceae</taxon>
        <taxon>Ostreococcus</taxon>
    </lineage>
</organism>
<reference evidence="9" key="1">
    <citation type="journal article" date="2006" name="Proc. Natl. Acad. Sci. U.S.A.">
        <title>Genome analysis of the smallest free-living eukaryote Ostreococcus tauri unveils many unique features.</title>
        <authorList>
            <person name="Derelle E."/>
            <person name="Ferraz C."/>
            <person name="Rombauts S."/>
            <person name="Rouze P."/>
            <person name="Worden A.Z."/>
            <person name="Robbens S."/>
            <person name="Partensky F."/>
            <person name="Degroeve S."/>
            <person name="Echeynie S."/>
            <person name="Cooke R."/>
            <person name="Saeys Y."/>
            <person name="Wuyts J."/>
            <person name="Jabbari K."/>
            <person name="Bowler C."/>
            <person name="Panaud O."/>
            <person name="Piegu B."/>
            <person name="Ball S.G."/>
            <person name="Ral J.-P."/>
            <person name="Bouget F.-Y."/>
            <person name="Piganeau G."/>
            <person name="De Baets B."/>
            <person name="Picard A."/>
            <person name="Delseny M."/>
            <person name="Demaille J."/>
            <person name="Van de Peer Y."/>
            <person name="Moreau H."/>
        </authorList>
    </citation>
    <scope>NUCLEOTIDE SEQUENCE [LARGE SCALE GENOMIC DNA]</scope>
    <source>
        <strain evidence="9">OTTH 0595 / CCAP 157/2 / RCC745</strain>
    </source>
</reference>
<evidence type="ECO:0000259" key="7">
    <source>
        <dbReference type="PROSITE" id="PS50076"/>
    </source>
</evidence>
<evidence type="ECO:0000256" key="6">
    <source>
        <dbReference type="SAM" id="MobiDB-lite"/>
    </source>
</evidence>
<keyword evidence="4" id="KW-1133">Transmembrane helix</keyword>
<keyword evidence="9" id="KW-1185">Reference proteome</keyword>
<dbReference type="InParanoid" id="Q01FM0"/>
<evidence type="ECO:0000256" key="3">
    <source>
        <dbReference type="ARBA" id="ARBA00022824"/>
    </source>
</evidence>
<evidence type="ECO:0000256" key="1">
    <source>
        <dbReference type="ARBA" id="ARBA00004389"/>
    </source>
</evidence>
<dbReference type="Pfam" id="PF09320">
    <property type="entry name" value="DUF1977"/>
    <property type="match status" value="1"/>
</dbReference>
<evidence type="ECO:0000256" key="5">
    <source>
        <dbReference type="ARBA" id="ARBA00023136"/>
    </source>
</evidence>
<reference evidence="8 9" key="2">
    <citation type="journal article" date="2014" name="BMC Genomics">
        <title>An improved genome of the model marine alga Ostreococcus tauri unfolds by assessing Illumina de novo assemblies.</title>
        <authorList>
            <person name="Blanc-Mathieu R."/>
            <person name="Verhelst B."/>
            <person name="Derelle E."/>
            <person name="Rombauts S."/>
            <person name="Bouget F.Y."/>
            <person name="Carre I."/>
            <person name="Chateau A."/>
            <person name="Eyre-Walker A."/>
            <person name="Grimsley N."/>
            <person name="Moreau H."/>
            <person name="Piegu B."/>
            <person name="Rivals E."/>
            <person name="Schackwitz W."/>
            <person name="Van de Peer Y."/>
            <person name="Piganeau G."/>
        </authorList>
    </citation>
    <scope>NUCLEOTIDE SEQUENCE [LARGE SCALE GENOMIC DNA]</scope>
    <source>
        <strain evidence="9">OTTH 0595 / CCAP 157/2 / RCC745</strain>
    </source>
</reference>
<dbReference type="GO" id="GO:0005789">
    <property type="term" value="C:endoplasmic reticulum membrane"/>
    <property type="evidence" value="ECO:0007669"/>
    <property type="project" value="UniProtKB-SubCell"/>
</dbReference>
<dbReference type="SUPFAM" id="SSF46565">
    <property type="entry name" value="Chaperone J-domain"/>
    <property type="match status" value="1"/>
</dbReference>
<dbReference type="OMA" id="ARSREHN"/>
<evidence type="ECO:0000256" key="4">
    <source>
        <dbReference type="ARBA" id="ARBA00022989"/>
    </source>
</evidence>
<dbReference type="InterPro" id="IPR036869">
    <property type="entry name" value="J_dom_sf"/>
</dbReference>
<comment type="caution">
    <text evidence="8">The sequence shown here is derived from an EMBL/GenBank/DDBJ whole genome shotgun (WGS) entry which is preliminary data.</text>
</comment>
<dbReference type="SMART" id="SM00271">
    <property type="entry name" value="DnaJ"/>
    <property type="match status" value="1"/>
</dbReference>
<dbReference type="PANTHER" id="PTHR43908">
    <property type="entry name" value="AT29763P-RELATED"/>
    <property type="match status" value="1"/>
</dbReference>
<accession>Q01FM0</accession>
<dbReference type="EMBL" id="CAID01000001">
    <property type="protein sequence ID" value="CAL50474.1"/>
    <property type="molecule type" value="Genomic_DNA"/>
</dbReference>
<dbReference type="OrthoDB" id="495069at2759"/>
<dbReference type="InterPro" id="IPR001623">
    <property type="entry name" value="DnaJ_domain"/>
</dbReference>
<gene>
    <name evidence="8" type="ORF">OT_ostta01g05710</name>
</gene>